<evidence type="ECO:0000313" key="2">
    <source>
        <dbReference type="Proteomes" id="UP000242146"/>
    </source>
</evidence>
<reference evidence="1 2" key="1">
    <citation type="submission" date="2016-07" db="EMBL/GenBank/DDBJ databases">
        <title>Pervasive Adenine N6-methylation of Active Genes in Fungi.</title>
        <authorList>
            <consortium name="DOE Joint Genome Institute"/>
            <person name="Mondo S.J."/>
            <person name="Dannebaum R.O."/>
            <person name="Kuo R.C."/>
            <person name="Labutti K."/>
            <person name="Haridas S."/>
            <person name="Kuo A."/>
            <person name="Salamov A."/>
            <person name="Ahrendt S.R."/>
            <person name="Lipzen A."/>
            <person name="Sullivan W."/>
            <person name="Andreopoulos W.B."/>
            <person name="Clum A."/>
            <person name="Lindquist E."/>
            <person name="Daum C."/>
            <person name="Ramamoorthy G.K."/>
            <person name="Gryganskyi A."/>
            <person name="Culley D."/>
            <person name="Magnuson J.K."/>
            <person name="James T.Y."/>
            <person name="O'Malley M.A."/>
            <person name="Stajich J.E."/>
            <person name="Spatafora J.W."/>
            <person name="Visel A."/>
            <person name="Grigoriev I.V."/>
        </authorList>
    </citation>
    <scope>NUCLEOTIDE SEQUENCE [LARGE SCALE GENOMIC DNA]</scope>
    <source>
        <strain evidence="1 2">NRRL 3301</strain>
    </source>
</reference>
<name>A0A1X2G436_9FUNG</name>
<keyword evidence="2" id="KW-1185">Reference proteome</keyword>
<comment type="caution">
    <text evidence="1">The sequence shown here is derived from an EMBL/GenBank/DDBJ whole genome shotgun (WGS) entry which is preliminary data.</text>
</comment>
<protein>
    <submittedName>
        <fullName evidence="1">Uncharacterized protein</fullName>
    </submittedName>
</protein>
<organism evidence="1 2">
    <name type="scientific">Hesseltinella vesiculosa</name>
    <dbReference type="NCBI Taxonomy" id="101127"/>
    <lineage>
        <taxon>Eukaryota</taxon>
        <taxon>Fungi</taxon>
        <taxon>Fungi incertae sedis</taxon>
        <taxon>Mucoromycota</taxon>
        <taxon>Mucoromycotina</taxon>
        <taxon>Mucoromycetes</taxon>
        <taxon>Mucorales</taxon>
        <taxon>Cunninghamellaceae</taxon>
        <taxon>Hesseltinella</taxon>
    </lineage>
</organism>
<dbReference type="Proteomes" id="UP000242146">
    <property type="component" value="Unassembled WGS sequence"/>
</dbReference>
<proteinExistence type="predicted"/>
<dbReference type="OrthoDB" id="2236538at2759"/>
<evidence type="ECO:0000313" key="1">
    <source>
        <dbReference type="EMBL" id="ORX44292.1"/>
    </source>
</evidence>
<dbReference type="EMBL" id="MCGT01000049">
    <property type="protein sequence ID" value="ORX44292.1"/>
    <property type="molecule type" value="Genomic_DNA"/>
</dbReference>
<sequence length="436" mass="48478">MENGVSPPTDGYEHAFLEALQESNTSDQSKKRSLLFAEYYDVVPATIADANGNQASVLLSPKSLSQLQSLVTSGQPLTFHAHTTKRPRTIEYPAITDISSIAENGRLTAFVKSCKYQELNDQIIAVLNQDWTTSANQPFAVAMAFTGAILIDEERKCGLLITTLEIYGRDTYNDNHAEKATASRVQSSLPELNTRYKDLFIGTVNQAEGSVSVTKLMIGSFAFNILITGSIRIDSRLDAECGPNTNSFQIDGARNSCKVFIDDNSWASACKIAENKLTNMNSIHPHSRLMQIRQLRTKFDEIFTYNAFRSSLFHAPRLQPYTIYTFCKSTSKPNGGTIASTLFAHIARQVIMDGQFADLDKITVDGLFKKLEKSKVVKDLFSSILNLYNENDKIKIIGNSPLNKILEQLASFLSPRISTFNKKNVVPAITEHLLTY</sequence>
<dbReference type="STRING" id="101127.A0A1X2G436"/>
<accession>A0A1X2G436</accession>
<dbReference type="AlphaFoldDB" id="A0A1X2G436"/>
<gene>
    <name evidence="1" type="ORF">DM01DRAFT_1386925</name>
</gene>